<dbReference type="AlphaFoldDB" id="A0A4R7SSM4"/>
<proteinExistence type="predicted"/>
<evidence type="ECO:0000256" key="3">
    <source>
        <dbReference type="ARBA" id="ARBA00023163"/>
    </source>
</evidence>
<organism evidence="5 6">
    <name type="scientific">Prosthecobacter fusiformis</name>
    <dbReference type="NCBI Taxonomy" id="48464"/>
    <lineage>
        <taxon>Bacteria</taxon>
        <taxon>Pseudomonadati</taxon>
        <taxon>Verrucomicrobiota</taxon>
        <taxon>Verrucomicrobiia</taxon>
        <taxon>Verrucomicrobiales</taxon>
        <taxon>Verrucomicrobiaceae</taxon>
        <taxon>Prosthecobacter</taxon>
    </lineage>
</organism>
<dbReference type="GO" id="GO:0003700">
    <property type="term" value="F:DNA-binding transcription factor activity"/>
    <property type="evidence" value="ECO:0007669"/>
    <property type="project" value="InterPro"/>
</dbReference>
<reference evidence="5 6" key="1">
    <citation type="submission" date="2019-03" db="EMBL/GenBank/DDBJ databases">
        <title>Genomic Encyclopedia of Archaeal and Bacterial Type Strains, Phase II (KMG-II): from individual species to whole genera.</title>
        <authorList>
            <person name="Goeker M."/>
        </authorList>
    </citation>
    <scope>NUCLEOTIDE SEQUENCE [LARGE SCALE GENOMIC DNA]</scope>
    <source>
        <strain evidence="5 6">ATCC 25309</strain>
    </source>
</reference>
<feature type="domain" description="HTH gntR-type" evidence="4">
    <location>
        <begin position="20"/>
        <end position="88"/>
    </location>
</feature>
<dbReference type="Gene3D" id="1.10.10.10">
    <property type="entry name" value="Winged helix-like DNA-binding domain superfamily/Winged helix DNA-binding domain"/>
    <property type="match status" value="1"/>
</dbReference>
<dbReference type="InterPro" id="IPR000524">
    <property type="entry name" value="Tscrpt_reg_HTH_GntR"/>
</dbReference>
<sequence length="135" mass="14738">MPPVSSIKLILPPISPAAPGSLYEQIVTGLKRVISEGKLEPDSALPSFRQLAADLLVSVITVKRAYEELEREGIIYRRQGLGTFVAAQGQDRSREVKLAHARELLLTAAREAAESGLSPAEITQFFMETLNDYAS</sequence>
<dbReference type="PANTHER" id="PTHR38445">
    <property type="entry name" value="HTH-TYPE TRANSCRIPTIONAL REPRESSOR YTRA"/>
    <property type="match status" value="1"/>
</dbReference>
<dbReference type="OrthoDB" id="9804020at2"/>
<dbReference type="SUPFAM" id="SSF46785">
    <property type="entry name" value="Winged helix' DNA-binding domain"/>
    <property type="match status" value="1"/>
</dbReference>
<comment type="caution">
    <text evidence="5">The sequence shown here is derived from an EMBL/GenBank/DDBJ whole genome shotgun (WGS) entry which is preliminary data.</text>
</comment>
<dbReference type="InterPro" id="IPR036390">
    <property type="entry name" value="WH_DNA-bd_sf"/>
</dbReference>
<dbReference type="CDD" id="cd07377">
    <property type="entry name" value="WHTH_GntR"/>
    <property type="match status" value="1"/>
</dbReference>
<keyword evidence="2" id="KW-0238">DNA-binding</keyword>
<keyword evidence="6" id="KW-1185">Reference proteome</keyword>
<dbReference type="SMART" id="SM00345">
    <property type="entry name" value="HTH_GNTR"/>
    <property type="match status" value="1"/>
</dbReference>
<dbReference type="GO" id="GO:0003677">
    <property type="term" value="F:DNA binding"/>
    <property type="evidence" value="ECO:0007669"/>
    <property type="project" value="UniProtKB-KW"/>
</dbReference>
<dbReference type="PROSITE" id="PS50949">
    <property type="entry name" value="HTH_GNTR"/>
    <property type="match status" value="1"/>
</dbReference>
<dbReference type="RefSeq" id="WP_133793433.1">
    <property type="nucleotide sequence ID" value="NZ_SOCA01000001.1"/>
</dbReference>
<evidence type="ECO:0000313" key="6">
    <source>
        <dbReference type="Proteomes" id="UP000295662"/>
    </source>
</evidence>
<dbReference type="Proteomes" id="UP000295662">
    <property type="component" value="Unassembled WGS sequence"/>
</dbReference>
<dbReference type="InterPro" id="IPR036388">
    <property type="entry name" value="WH-like_DNA-bd_sf"/>
</dbReference>
<evidence type="ECO:0000256" key="2">
    <source>
        <dbReference type="ARBA" id="ARBA00023125"/>
    </source>
</evidence>
<dbReference type="PANTHER" id="PTHR38445:SF9">
    <property type="entry name" value="HTH-TYPE TRANSCRIPTIONAL REPRESSOR YTRA"/>
    <property type="match status" value="1"/>
</dbReference>
<protein>
    <submittedName>
        <fullName evidence="5">GntR family transcriptional regulator</fullName>
    </submittedName>
</protein>
<name>A0A4R7SSM4_9BACT</name>
<keyword evidence="3" id="KW-0804">Transcription</keyword>
<evidence type="ECO:0000259" key="4">
    <source>
        <dbReference type="PROSITE" id="PS50949"/>
    </source>
</evidence>
<dbReference type="Pfam" id="PF00392">
    <property type="entry name" value="GntR"/>
    <property type="match status" value="1"/>
</dbReference>
<keyword evidence="1" id="KW-0805">Transcription regulation</keyword>
<evidence type="ECO:0000256" key="1">
    <source>
        <dbReference type="ARBA" id="ARBA00023015"/>
    </source>
</evidence>
<accession>A0A4R7SSM4</accession>
<gene>
    <name evidence="5" type="ORF">EI77_00795</name>
</gene>
<evidence type="ECO:0000313" key="5">
    <source>
        <dbReference type="EMBL" id="TDU81486.1"/>
    </source>
</evidence>
<dbReference type="EMBL" id="SOCA01000001">
    <property type="protein sequence ID" value="TDU81486.1"/>
    <property type="molecule type" value="Genomic_DNA"/>
</dbReference>